<reference evidence="1 2" key="1">
    <citation type="submission" date="2014-02" db="EMBL/GenBank/DDBJ databases">
        <title>The small core and large imbalanced accessory genome model reveals a collaborative survival strategy of Sorangium cellulosum strains in nature.</title>
        <authorList>
            <person name="Han K."/>
            <person name="Peng R."/>
            <person name="Blom J."/>
            <person name="Li Y.-Z."/>
        </authorList>
    </citation>
    <scope>NUCLEOTIDE SEQUENCE [LARGE SCALE GENOMIC DNA]</scope>
    <source>
        <strain evidence="1 2">So0157-25</strain>
    </source>
</reference>
<evidence type="ECO:0000313" key="2">
    <source>
        <dbReference type="Proteomes" id="UP000075420"/>
    </source>
</evidence>
<dbReference type="EMBL" id="JELY01002082">
    <property type="protein sequence ID" value="KYF53667.1"/>
    <property type="molecule type" value="Genomic_DNA"/>
</dbReference>
<organism evidence="1 2">
    <name type="scientific">Sorangium cellulosum</name>
    <name type="common">Polyangium cellulosum</name>
    <dbReference type="NCBI Taxonomy" id="56"/>
    <lineage>
        <taxon>Bacteria</taxon>
        <taxon>Pseudomonadati</taxon>
        <taxon>Myxococcota</taxon>
        <taxon>Polyangia</taxon>
        <taxon>Polyangiales</taxon>
        <taxon>Polyangiaceae</taxon>
        <taxon>Sorangium</taxon>
    </lineage>
</organism>
<sequence>MTRDDLLHGNVDLLEEAGEMLRGEPARWLAIEVKKRTRRRLRVMAKTTGVDWLDVLVGERSQRSVDIASGVADMVIHLPAAEHTRVEFRGDSKDDELVACYRM</sequence>
<dbReference type="Proteomes" id="UP000075420">
    <property type="component" value="Unassembled WGS sequence"/>
</dbReference>
<gene>
    <name evidence="1" type="ORF">BE08_19165</name>
</gene>
<protein>
    <submittedName>
        <fullName evidence="1">Uncharacterized protein</fullName>
    </submittedName>
</protein>
<name>A0A150PDC2_SORCE</name>
<evidence type="ECO:0000313" key="1">
    <source>
        <dbReference type="EMBL" id="KYF53667.1"/>
    </source>
</evidence>
<comment type="caution">
    <text evidence="1">The sequence shown here is derived from an EMBL/GenBank/DDBJ whole genome shotgun (WGS) entry which is preliminary data.</text>
</comment>
<dbReference type="AlphaFoldDB" id="A0A150PDC2"/>
<accession>A0A150PDC2</accession>
<proteinExistence type="predicted"/>